<proteinExistence type="predicted"/>
<feature type="domain" description="F-box" evidence="1">
    <location>
        <begin position="2"/>
        <end position="41"/>
    </location>
</feature>
<keyword evidence="3" id="KW-1185">Reference proteome</keyword>
<evidence type="ECO:0000313" key="2">
    <source>
        <dbReference type="EMBL" id="CAH3142594.1"/>
    </source>
</evidence>
<dbReference type="InterPro" id="IPR036047">
    <property type="entry name" value="F-box-like_dom_sf"/>
</dbReference>
<dbReference type="Gene3D" id="3.80.10.10">
    <property type="entry name" value="Ribonuclease Inhibitor"/>
    <property type="match status" value="1"/>
</dbReference>
<dbReference type="EMBL" id="CALNXK010000069">
    <property type="protein sequence ID" value="CAH3142594.1"/>
    <property type="molecule type" value="Genomic_DNA"/>
</dbReference>
<dbReference type="InterPro" id="IPR032675">
    <property type="entry name" value="LRR_dom_sf"/>
</dbReference>
<organism evidence="2 3">
    <name type="scientific">Porites lobata</name>
    <dbReference type="NCBI Taxonomy" id="104759"/>
    <lineage>
        <taxon>Eukaryota</taxon>
        <taxon>Metazoa</taxon>
        <taxon>Cnidaria</taxon>
        <taxon>Anthozoa</taxon>
        <taxon>Hexacorallia</taxon>
        <taxon>Scleractinia</taxon>
        <taxon>Fungiina</taxon>
        <taxon>Poritidae</taxon>
        <taxon>Porites</taxon>
    </lineage>
</organism>
<dbReference type="Pfam" id="PF12937">
    <property type="entry name" value="F-box-like"/>
    <property type="match status" value="1"/>
</dbReference>
<evidence type="ECO:0000313" key="3">
    <source>
        <dbReference type="Proteomes" id="UP001159405"/>
    </source>
</evidence>
<sequence length="227" mass="25480">MDVLPQSITLLIFSYLPYEFVQTIASLVCKAWHQLAYDKNLIKYAGRKDLSEISARDSLKETVDNFLQAVKWRPRMFHSIDLCGATTTWKTFGEIAHNCTELKILNMARTKGEILEYPLIQATNIVELNLSETLINDQFIEAIICVIDKHGIFAICVRGIKLQNEDISRLIEFYPDVADIGIPTLCGLPEGTVSQEALPQLCPYCCSSSLATILSAKDANDASWMEL</sequence>
<comment type="caution">
    <text evidence="2">The sequence shown here is derived from an EMBL/GenBank/DDBJ whole genome shotgun (WGS) entry which is preliminary data.</text>
</comment>
<accession>A0ABN8PJ02</accession>
<evidence type="ECO:0000259" key="1">
    <source>
        <dbReference type="Pfam" id="PF12937"/>
    </source>
</evidence>
<reference evidence="2 3" key="1">
    <citation type="submission" date="2022-05" db="EMBL/GenBank/DDBJ databases">
        <authorList>
            <consortium name="Genoscope - CEA"/>
            <person name="William W."/>
        </authorList>
    </citation>
    <scope>NUCLEOTIDE SEQUENCE [LARGE SCALE GENOMIC DNA]</scope>
</reference>
<gene>
    <name evidence="2" type="ORF">PLOB_00042461</name>
</gene>
<dbReference type="InterPro" id="IPR001810">
    <property type="entry name" value="F-box_dom"/>
</dbReference>
<dbReference type="Proteomes" id="UP001159405">
    <property type="component" value="Unassembled WGS sequence"/>
</dbReference>
<dbReference type="SUPFAM" id="SSF52047">
    <property type="entry name" value="RNI-like"/>
    <property type="match status" value="1"/>
</dbReference>
<dbReference type="SUPFAM" id="SSF81383">
    <property type="entry name" value="F-box domain"/>
    <property type="match status" value="1"/>
</dbReference>
<protein>
    <recommendedName>
        <fullName evidence="1">F-box domain-containing protein</fullName>
    </recommendedName>
</protein>
<name>A0ABN8PJ02_9CNID</name>